<dbReference type="PANTHER" id="PTHR11347">
    <property type="entry name" value="CYCLIC NUCLEOTIDE PHOSPHODIESTERASE"/>
    <property type="match status" value="1"/>
</dbReference>
<dbReference type="GO" id="GO:0047555">
    <property type="term" value="F:3',5'-cyclic-GMP phosphodiesterase activity"/>
    <property type="evidence" value="ECO:0007669"/>
    <property type="project" value="UniProtKB-ARBA"/>
</dbReference>
<dbReference type="InterPro" id="IPR036971">
    <property type="entry name" value="PDEase_catalytic_dom_sf"/>
</dbReference>
<feature type="binding site" evidence="8">
    <location>
        <position position="773"/>
    </location>
    <ligand>
        <name>Zn(2+)</name>
        <dbReference type="ChEBI" id="CHEBI:29105"/>
        <label>1</label>
    </ligand>
</feature>
<dbReference type="InterPro" id="IPR002073">
    <property type="entry name" value="PDEase_catalytic_dom"/>
</dbReference>
<reference evidence="12" key="1">
    <citation type="submission" date="2022-01" db="EMBL/GenBank/DDBJ databases">
        <authorList>
            <person name="King R."/>
        </authorList>
    </citation>
    <scope>NUCLEOTIDE SEQUENCE</scope>
</reference>
<dbReference type="InterPro" id="IPR029016">
    <property type="entry name" value="GAF-like_dom_sf"/>
</dbReference>
<dbReference type="Gene3D" id="1.10.1300.10">
    <property type="entry name" value="3'5'-cyclic nucleotide phosphodiesterase, catalytic domain"/>
    <property type="match status" value="1"/>
</dbReference>
<dbReference type="OrthoDB" id="74705at2759"/>
<dbReference type="SMART" id="SM00471">
    <property type="entry name" value="HDc"/>
    <property type="match status" value="1"/>
</dbReference>
<dbReference type="InterPro" id="IPR023174">
    <property type="entry name" value="PDEase_CS"/>
</dbReference>
<feature type="binding site" evidence="7">
    <location>
        <position position="917"/>
    </location>
    <ligand>
        <name>AMP</name>
        <dbReference type="ChEBI" id="CHEBI:456215"/>
    </ligand>
</feature>
<protein>
    <recommendedName>
        <fullName evidence="9">Phosphodiesterase</fullName>
        <ecNumber evidence="9">3.1.4.-</ecNumber>
    </recommendedName>
</protein>
<evidence type="ECO:0000256" key="2">
    <source>
        <dbReference type="ARBA" id="ARBA00022535"/>
    </source>
</evidence>
<dbReference type="EMBL" id="OU900108">
    <property type="protein sequence ID" value="CAH1167238.1"/>
    <property type="molecule type" value="Genomic_DNA"/>
</dbReference>
<feature type="binding site" evidence="7">
    <location>
        <position position="810"/>
    </location>
    <ligand>
        <name>AMP</name>
        <dbReference type="ChEBI" id="CHEBI:456215"/>
    </ligand>
</feature>
<dbReference type="InterPro" id="IPR003018">
    <property type="entry name" value="GAF"/>
</dbReference>
<comment type="similarity">
    <text evidence="1 9">Belongs to the cyclic nucleotide phosphodiesterase family.</text>
</comment>
<feature type="domain" description="PDEase" evidence="11">
    <location>
        <begin position="691"/>
        <end position="1013"/>
    </location>
</feature>
<dbReference type="PROSITE" id="PS00126">
    <property type="entry name" value="PDEASE_I_1"/>
    <property type="match status" value="1"/>
</dbReference>
<dbReference type="AlphaFoldDB" id="A0A9P0DU39"/>
<evidence type="ECO:0000256" key="10">
    <source>
        <dbReference type="SAM" id="MobiDB-lite"/>
    </source>
</evidence>
<feature type="region of interest" description="Disordered" evidence="10">
    <location>
        <begin position="1"/>
        <end position="27"/>
    </location>
</feature>
<evidence type="ECO:0000256" key="7">
    <source>
        <dbReference type="PIRSR" id="PIRSR623088-2"/>
    </source>
</evidence>
<dbReference type="CDD" id="cd00077">
    <property type="entry name" value="HDc"/>
    <property type="match status" value="1"/>
</dbReference>
<feature type="binding site" evidence="8">
    <location>
        <position position="809"/>
    </location>
    <ligand>
        <name>Zn(2+)</name>
        <dbReference type="ChEBI" id="CHEBI:29105"/>
        <label>1</label>
    </ligand>
</feature>
<dbReference type="PROSITE" id="PS51845">
    <property type="entry name" value="PDEASE_I_2"/>
    <property type="match status" value="1"/>
</dbReference>
<feature type="region of interest" description="Disordered" evidence="10">
    <location>
        <begin position="214"/>
        <end position="243"/>
    </location>
</feature>
<gene>
    <name evidence="12" type="ORF">PHYEVI_LOCUS4461</name>
</gene>
<dbReference type="InterPro" id="IPR023088">
    <property type="entry name" value="PDEase"/>
</dbReference>
<dbReference type="InterPro" id="IPR003607">
    <property type="entry name" value="HD/PDEase_dom"/>
</dbReference>
<dbReference type="Pfam" id="PF01590">
    <property type="entry name" value="GAF"/>
    <property type="match status" value="2"/>
</dbReference>
<dbReference type="FunFam" id="3.30.450.40:FF:000032">
    <property type="entry name" value="Phosphodiesterase"/>
    <property type="match status" value="1"/>
</dbReference>
<dbReference type="PRINTS" id="PR00387">
    <property type="entry name" value="PDIESTERASE1"/>
</dbReference>
<proteinExistence type="inferred from homology"/>
<evidence type="ECO:0000256" key="3">
    <source>
        <dbReference type="ARBA" id="ARBA00022723"/>
    </source>
</evidence>
<evidence type="ECO:0000256" key="5">
    <source>
        <dbReference type="ARBA" id="ARBA00022801"/>
    </source>
</evidence>
<keyword evidence="4" id="KW-0677">Repeat</keyword>
<evidence type="ECO:0000256" key="1">
    <source>
        <dbReference type="ARBA" id="ARBA00007648"/>
    </source>
</evidence>
<evidence type="ECO:0000256" key="8">
    <source>
        <dbReference type="PIRSR" id="PIRSR623088-3"/>
    </source>
</evidence>
<accession>A0A9P0DU39</accession>
<evidence type="ECO:0000256" key="9">
    <source>
        <dbReference type="RuleBase" id="RU363067"/>
    </source>
</evidence>
<name>A0A9P0DU39_PHYSR</name>
<dbReference type="EC" id="3.1.4.-" evidence="9"/>
<keyword evidence="13" id="KW-1185">Reference proteome</keyword>
<dbReference type="GO" id="GO:0046068">
    <property type="term" value="P:cGMP metabolic process"/>
    <property type="evidence" value="ECO:0007669"/>
    <property type="project" value="UniProtKB-ARBA"/>
</dbReference>
<dbReference type="Gene3D" id="3.30.450.40">
    <property type="match status" value="2"/>
</dbReference>
<evidence type="ECO:0000256" key="4">
    <source>
        <dbReference type="ARBA" id="ARBA00022737"/>
    </source>
</evidence>
<feature type="compositionally biased region" description="Basic and acidic residues" evidence="10">
    <location>
        <begin position="1010"/>
        <end position="1021"/>
    </location>
</feature>
<feature type="binding site" evidence="8">
    <location>
        <position position="810"/>
    </location>
    <ligand>
        <name>Zn(2+)</name>
        <dbReference type="ChEBI" id="CHEBI:29105"/>
        <label>1</label>
    </ligand>
</feature>
<evidence type="ECO:0000259" key="11">
    <source>
        <dbReference type="PROSITE" id="PS51845"/>
    </source>
</evidence>
<dbReference type="SMART" id="SM00065">
    <property type="entry name" value="GAF"/>
    <property type="match status" value="2"/>
</dbReference>
<comment type="cofactor">
    <cofactor evidence="9">
        <name>a divalent metal cation</name>
        <dbReference type="ChEBI" id="CHEBI:60240"/>
    </cofactor>
    <text evidence="9">Binds 2 divalent metal cations per subunit. Site 1 may preferentially bind zinc ions, while site 2 has a preference for magnesium and/or manganese ions.</text>
</comment>
<dbReference type="FunFam" id="1.10.1300.10:FF:000003">
    <property type="entry name" value="Phosphodiesterase"/>
    <property type="match status" value="1"/>
</dbReference>
<keyword evidence="5 9" id="KW-0378">Hydrolase</keyword>
<dbReference type="FunFam" id="3.30.450.40:FF:000031">
    <property type="entry name" value="Phosphodiesterase"/>
    <property type="match status" value="1"/>
</dbReference>
<dbReference type="GO" id="GO:0007165">
    <property type="term" value="P:signal transduction"/>
    <property type="evidence" value="ECO:0007669"/>
    <property type="project" value="InterPro"/>
</dbReference>
<feature type="region of interest" description="Disordered" evidence="10">
    <location>
        <begin position="1010"/>
        <end position="1051"/>
    </location>
</feature>
<dbReference type="SUPFAM" id="SSF55781">
    <property type="entry name" value="GAF domain-like"/>
    <property type="match status" value="2"/>
</dbReference>
<feature type="binding site" evidence="7">
    <location>
        <begin position="769"/>
        <end position="773"/>
    </location>
    <ligand>
        <name>AMP</name>
        <dbReference type="ChEBI" id="CHEBI:456215"/>
    </ligand>
</feature>
<dbReference type="GO" id="GO:0046872">
    <property type="term" value="F:metal ion binding"/>
    <property type="evidence" value="ECO:0007669"/>
    <property type="project" value="UniProtKB-KW"/>
</dbReference>
<keyword evidence="2" id="KW-0140">cGMP</keyword>
<organism evidence="12 13">
    <name type="scientific">Phyllotreta striolata</name>
    <name type="common">Striped flea beetle</name>
    <name type="synonym">Crioceris striolata</name>
    <dbReference type="NCBI Taxonomy" id="444603"/>
    <lineage>
        <taxon>Eukaryota</taxon>
        <taxon>Metazoa</taxon>
        <taxon>Ecdysozoa</taxon>
        <taxon>Arthropoda</taxon>
        <taxon>Hexapoda</taxon>
        <taxon>Insecta</taxon>
        <taxon>Pterygota</taxon>
        <taxon>Neoptera</taxon>
        <taxon>Endopterygota</taxon>
        <taxon>Coleoptera</taxon>
        <taxon>Polyphaga</taxon>
        <taxon>Cucujiformia</taxon>
        <taxon>Chrysomeloidea</taxon>
        <taxon>Chrysomelidae</taxon>
        <taxon>Galerucinae</taxon>
        <taxon>Alticini</taxon>
        <taxon>Phyllotreta</taxon>
    </lineage>
</organism>
<feature type="binding site" evidence="7">
    <location>
        <position position="970"/>
    </location>
    <ligand>
        <name>AMP</name>
        <dbReference type="ChEBI" id="CHEBI:456215"/>
    </ligand>
</feature>
<dbReference type="SUPFAM" id="SSF109604">
    <property type="entry name" value="HD-domain/PDEase-like"/>
    <property type="match status" value="1"/>
</dbReference>
<feature type="compositionally biased region" description="Polar residues" evidence="10">
    <location>
        <begin position="214"/>
        <end position="234"/>
    </location>
</feature>
<feature type="compositionally biased region" description="Basic and acidic residues" evidence="10">
    <location>
        <begin position="1"/>
        <end position="12"/>
    </location>
</feature>
<evidence type="ECO:0000313" key="12">
    <source>
        <dbReference type="EMBL" id="CAH1167238.1"/>
    </source>
</evidence>
<feature type="compositionally biased region" description="Basic residues" evidence="10">
    <location>
        <begin position="1041"/>
        <end position="1051"/>
    </location>
</feature>
<keyword evidence="3 8" id="KW-0479">Metal-binding</keyword>
<evidence type="ECO:0000313" key="13">
    <source>
        <dbReference type="Proteomes" id="UP001153712"/>
    </source>
</evidence>
<dbReference type="Pfam" id="PF00233">
    <property type="entry name" value="PDEase_I"/>
    <property type="match status" value="1"/>
</dbReference>
<dbReference type="Proteomes" id="UP001153712">
    <property type="component" value="Chromosome 15"/>
</dbReference>
<evidence type="ECO:0000256" key="6">
    <source>
        <dbReference type="PIRSR" id="PIRSR623088-1"/>
    </source>
</evidence>
<feature type="binding site" evidence="8">
    <location>
        <position position="810"/>
    </location>
    <ligand>
        <name>Zn(2+)</name>
        <dbReference type="ChEBI" id="CHEBI:29105"/>
        <label>2</label>
    </ligand>
</feature>
<feature type="active site" description="Proton donor" evidence="6">
    <location>
        <position position="769"/>
    </location>
</feature>
<feature type="binding site" evidence="8">
    <location>
        <position position="917"/>
    </location>
    <ligand>
        <name>Zn(2+)</name>
        <dbReference type="ChEBI" id="CHEBI:29105"/>
        <label>1</label>
    </ligand>
</feature>
<feature type="region of interest" description="Disordered" evidence="10">
    <location>
        <begin position="130"/>
        <end position="153"/>
    </location>
</feature>
<sequence>MCDRPSDERTPEEAPDGPKTGAEKSSVRDIRTRLFAIPAKGIKSQLREAISCSFGGKRHADIIGKASGVAVSLKGWWRDVGLCPRAASPSIGASPAGRRSVVRRGSLRSMGQSFSMCKFNCRHKKGLQLRSSADESRMPADGATSGSDPANRLPRYNHAGYGHVYDPEYAQMEAWLDEHPDFVNDYFLRKFHLTRPQNKRKATRQIVEQWQVSHATPTSSSVELASPTHNSQSRGGSGATTPVRKISAHEFERGGLLKPMINTVDGQPTFLTGHDGQGMAGAGSPTPGRRHRRSRHELKQMDEKDLIFELVKDICDDLEVRSLCHKILQNVCMLLNADRGSLFLVEGDKGADGCGTAAGLPRSDRCLVSKLFDVCSKSTLMEIEKKEEIKIPLGTGIVGYVAESGEPVNIPDAYQDERFNNEVDTRTGYRTKSLLCMPIKDTNGDVIGVAQVINKFGDQPFSKVDEEVFSKYLQFCGIGLRNAHLYEQSQLEIKRNQVLLDLARVIFQEQTTLEHVVYRILLHTQSLIQCQRVQILLTHQDSSASFSRVFDFEENDVNIIESGENRTSPLEGRFPINLGITGHVATTGETVNISNVYEDSRFDPVSDHGTNFTHKNVLCMPIRNSKHRIIGVIQLINKFNDLPFTQNDENFVEAFAIFCGMGIHNTRIYEEATTAVAKQKVILDVLSYHATATVEEAQKLRGLRVPSNAKFKLLEFTFDDIHMSDDDTLVACLRMFLDLGLVEKFHLDFDVLCRWLLSVKKNYRDVTYHNWRHAFNVGQMMYSILHATRWWEYLGIIECLALMIACLCHDLDHRGTNNSFQMKIHSPIAQLYSTSTMEHHHFDQCLMILNSLQLLINLTPEEHSRVIRVLEDAILATDLAIYFKKRVDFFKIARCGVNWKKEEHRDSVRGMLMTVCDLAAITKPWDVEKRIAELVSAEFFEQGDLEREKLNVTPMDMMDRNKAERLPIMQINFIDSICVPIYEAFAELSDSLQPLLDGVKDNREHWLEEAQKAHLMPREDDCEKDDNDNLSKPNSPDQKYARIKNRKAIAN</sequence>